<keyword evidence="7" id="KW-1185">Reference proteome</keyword>
<dbReference type="InterPro" id="IPR016024">
    <property type="entry name" value="ARM-type_fold"/>
</dbReference>
<evidence type="ECO:0000259" key="5">
    <source>
        <dbReference type="Pfam" id="PF22972"/>
    </source>
</evidence>
<feature type="compositionally biased region" description="Basic and acidic residues" evidence="3">
    <location>
        <begin position="113"/>
        <end position="122"/>
    </location>
</feature>
<dbReference type="InterPro" id="IPR055236">
    <property type="entry name" value="EVH1_PP4R3"/>
</dbReference>
<evidence type="ECO:0000259" key="4">
    <source>
        <dbReference type="Pfam" id="PF04802"/>
    </source>
</evidence>
<dbReference type="InterPro" id="IPR011993">
    <property type="entry name" value="PH-like_dom_sf"/>
</dbReference>
<dbReference type="InterPro" id="IPR006887">
    <property type="entry name" value="P4R3-like_central_dom"/>
</dbReference>
<evidence type="ECO:0000256" key="3">
    <source>
        <dbReference type="SAM" id="MobiDB-lite"/>
    </source>
</evidence>
<feature type="domain" description="Serine/threonine-protein phosphatase 4 regulatory subunit 3-like central" evidence="4">
    <location>
        <begin position="278"/>
        <end position="830"/>
    </location>
</feature>
<accession>A0A8H7D1Z0</accession>
<protein>
    <submittedName>
        <fullName evidence="6">SMK-1 domain-containing protein</fullName>
    </submittedName>
</protein>
<reference evidence="6" key="1">
    <citation type="submission" date="2020-05" db="EMBL/GenBank/DDBJ databases">
        <title>Mycena genomes resolve the evolution of fungal bioluminescence.</title>
        <authorList>
            <person name="Tsai I.J."/>
        </authorList>
    </citation>
    <scope>NUCLEOTIDE SEQUENCE</scope>
    <source>
        <strain evidence="6">160909Yilan</strain>
    </source>
</reference>
<feature type="compositionally biased region" description="Low complexity" evidence="3">
    <location>
        <begin position="94"/>
        <end position="112"/>
    </location>
</feature>
<dbReference type="SUPFAM" id="SSF48371">
    <property type="entry name" value="ARM repeat"/>
    <property type="match status" value="1"/>
</dbReference>
<dbReference type="GO" id="GO:0005654">
    <property type="term" value="C:nucleoplasm"/>
    <property type="evidence" value="ECO:0007669"/>
    <property type="project" value="TreeGrafter"/>
</dbReference>
<name>A0A8H7D1Z0_9AGAR</name>
<feature type="region of interest" description="Disordered" evidence="3">
    <location>
        <begin position="845"/>
        <end position="865"/>
    </location>
</feature>
<feature type="region of interest" description="Disordered" evidence="3">
    <location>
        <begin position="1"/>
        <end position="122"/>
    </location>
</feature>
<dbReference type="SUPFAM" id="SSF50729">
    <property type="entry name" value="PH domain-like"/>
    <property type="match status" value="1"/>
</dbReference>
<feature type="compositionally biased region" description="Polar residues" evidence="3">
    <location>
        <begin position="7"/>
        <end position="16"/>
    </location>
</feature>
<dbReference type="GO" id="GO:0006974">
    <property type="term" value="P:DNA damage response"/>
    <property type="evidence" value="ECO:0007669"/>
    <property type="project" value="TreeGrafter"/>
</dbReference>
<feature type="region of interest" description="Disordered" evidence="3">
    <location>
        <begin position="964"/>
        <end position="1115"/>
    </location>
</feature>
<feature type="compositionally biased region" description="Low complexity" evidence="3">
    <location>
        <begin position="964"/>
        <end position="979"/>
    </location>
</feature>
<dbReference type="Pfam" id="PF22972">
    <property type="entry name" value="EVH1_PP4R3"/>
    <property type="match status" value="1"/>
</dbReference>
<keyword evidence="2" id="KW-0539">Nucleus</keyword>
<feature type="compositionally biased region" description="Basic and acidic residues" evidence="3">
    <location>
        <begin position="849"/>
        <end position="858"/>
    </location>
</feature>
<dbReference type="InterPro" id="IPR051137">
    <property type="entry name" value="PP4R3-like"/>
</dbReference>
<evidence type="ECO:0000256" key="2">
    <source>
        <dbReference type="ARBA" id="ARBA00023242"/>
    </source>
</evidence>
<feature type="compositionally biased region" description="Low complexity" evidence="3">
    <location>
        <begin position="1083"/>
        <end position="1105"/>
    </location>
</feature>
<dbReference type="Gene3D" id="2.30.29.30">
    <property type="entry name" value="Pleckstrin-homology domain (PH domain)/Phosphotyrosine-binding domain (PTB)"/>
    <property type="match status" value="1"/>
</dbReference>
<comment type="caution">
    <text evidence="6">The sequence shown here is derived from an EMBL/GenBank/DDBJ whole genome shotgun (WGS) entry which is preliminary data.</text>
</comment>
<feature type="compositionally biased region" description="Basic and acidic residues" evidence="3">
    <location>
        <begin position="1041"/>
        <end position="1051"/>
    </location>
</feature>
<dbReference type="GO" id="GO:0072542">
    <property type="term" value="F:protein phosphatase activator activity"/>
    <property type="evidence" value="ECO:0007669"/>
    <property type="project" value="TreeGrafter"/>
</dbReference>
<feature type="compositionally biased region" description="Low complexity" evidence="3">
    <location>
        <begin position="21"/>
        <end position="35"/>
    </location>
</feature>
<dbReference type="Pfam" id="PF04802">
    <property type="entry name" value="PP4R3"/>
    <property type="match status" value="1"/>
</dbReference>
<dbReference type="PANTHER" id="PTHR23318">
    <property type="entry name" value="ATP SYNTHASE GAMMA-RELATED"/>
    <property type="match status" value="1"/>
</dbReference>
<feature type="domain" description="PP4R3 EVH1-like" evidence="5">
    <location>
        <begin position="144"/>
        <end position="239"/>
    </location>
</feature>
<evidence type="ECO:0000256" key="1">
    <source>
        <dbReference type="ARBA" id="ARBA00004123"/>
    </source>
</evidence>
<proteinExistence type="predicted"/>
<dbReference type="Proteomes" id="UP000623467">
    <property type="component" value="Unassembled WGS sequence"/>
</dbReference>
<sequence length="1115" mass="122875">MDLVQQEPDTQHTNGVLGSGPADADPSPSADTLPSSSPPPAADNDDDDNFTVAPSSTVSPNVLEAVDNVEKDPQAVHTSDLVPDEMLLDTSDPDATAEAAGGQAEDGQGVDARGARAGDETRQGTYVADPTCAFSHPEILCSEQVYELVGQRWVDQGTAFCFGQFQADSEQAHLIARSERNYNDIILSTPIRSTDVYQRQQETLIVWTEPNGADYALSFQDPEGCSEVWNFICDVQQHISSDEHTLISSSPIIGPEPSSSLQRGGQLPTPQLGIIADIERAIKGLSRQGQIKERLCEYIMQEEYFKGLIEVFHTAEDLESIENLHALCSITQTILMLNDHNLYEHILSDDLFTGVVGMLEYDPEFPNHKANYREFLSQNSHFHEPIPIQDAQMQRKIHHTYRLQFLKDVVLARALDDSTFNVLNSCIIFNQIDIITHSWIMEPEGQPPCRSMALSHPQQNHAKPPNGVTSAPNPYETLYSYAPLPGLTDEEIRLRRQTVFLLQQLCAMGKNVQLPARMALFRTLVDRGLLFAVQWGLEHEEEDPEMRAVLSAGGEVLAAMLDHDAFGVRAHVMKQVGAIEKERGTGKQGADTAETIADLACKMIARSNNLAVQSQMGDAIKVMMDIPPPGEIGPAAAGPATEAAPAVLRNSRRDDPGTERFMDYFYRDCVHILFKPIITLPEWKNSTDPVLVLTREETNRFTYLCDLLYNFISGHSFRSSSFAASQQILARVPTLFKARDKHLQHAAFRIFRLLLKVNNANLNSLVIKHDVFKPILDLTLSESKRDNLLSCSCHEYFDYMRRENIRDLIKVCMTRHEADIRKLAETPLGKERFVLFIQRWEINNEPPPEESKSEKPLDPRWPGQGRALDAEEEDYFNADDDEDYIPPISQQQWVRSLVSGGARGSPMPSTLKRKRRVGAIGSALAALQPNLTIRKPSPSLGQLMMDYGDDDDDLKVNTDLLGASASATASSSEAAASSSNGPLSPPPKRAPDEDDEDNMLEALVRGKSQVARPSTPTPGAVRSGEKRRRSDGDDDEDDEMLERLTKAKKPDLGTQKGAGGGGGMVTRSAKLGDDPPLKKLKMKFGLGSSVLGLSPSSSTTPSSDSKNGAKDGDTG</sequence>
<evidence type="ECO:0000313" key="7">
    <source>
        <dbReference type="Proteomes" id="UP000623467"/>
    </source>
</evidence>
<dbReference type="PANTHER" id="PTHR23318:SF0">
    <property type="entry name" value="SERINE_THREONINE-PROTEIN PHOSPHATASE 4 REGULATORY SUBUNIT 3"/>
    <property type="match status" value="1"/>
</dbReference>
<evidence type="ECO:0000313" key="6">
    <source>
        <dbReference type="EMBL" id="KAF7355768.1"/>
    </source>
</evidence>
<comment type="subcellular location">
    <subcellularLocation>
        <location evidence="1">Nucleus</location>
    </subcellularLocation>
</comment>
<dbReference type="AlphaFoldDB" id="A0A8H7D1Z0"/>
<organism evidence="6 7">
    <name type="scientific">Mycena sanguinolenta</name>
    <dbReference type="NCBI Taxonomy" id="230812"/>
    <lineage>
        <taxon>Eukaryota</taxon>
        <taxon>Fungi</taxon>
        <taxon>Dikarya</taxon>
        <taxon>Basidiomycota</taxon>
        <taxon>Agaricomycotina</taxon>
        <taxon>Agaricomycetes</taxon>
        <taxon>Agaricomycetidae</taxon>
        <taxon>Agaricales</taxon>
        <taxon>Marasmiineae</taxon>
        <taxon>Mycenaceae</taxon>
        <taxon>Mycena</taxon>
    </lineage>
</organism>
<dbReference type="OrthoDB" id="27483at2759"/>
<dbReference type="EMBL" id="JACAZH010000011">
    <property type="protein sequence ID" value="KAF7355768.1"/>
    <property type="molecule type" value="Genomic_DNA"/>
</dbReference>
<dbReference type="GO" id="GO:0030289">
    <property type="term" value="C:protein phosphatase 4 complex"/>
    <property type="evidence" value="ECO:0007669"/>
    <property type="project" value="TreeGrafter"/>
</dbReference>
<gene>
    <name evidence="6" type="ORF">MSAN_01494700</name>
</gene>